<dbReference type="Gene3D" id="3.30.460.10">
    <property type="entry name" value="Beta Polymerase, domain 2"/>
    <property type="match status" value="1"/>
</dbReference>
<gene>
    <name evidence="2" type="ORF">ACFQ38_10460</name>
</gene>
<proteinExistence type="predicted"/>
<evidence type="ECO:0000259" key="1">
    <source>
        <dbReference type="Pfam" id="PF01909"/>
    </source>
</evidence>
<organism evidence="2 3">
    <name type="scientific">Sporosarcina contaminans</name>
    <dbReference type="NCBI Taxonomy" id="633403"/>
    <lineage>
        <taxon>Bacteria</taxon>
        <taxon>Bacillati</taxon>
        <taxon>Bacillota</taxon>
        <taxon>Bacilli</taxon>
        <taxon>Bacillales</taxon>
        <taxon>Caryophanaceae</taxon>
        <taxon>Sporosarcina</taxon>
    </lineage>
</organism>
<dbReference type="SUPFAM" id="SSF81301">
    <property type="entry name" value="Nucleotidyltransferase"/>
    <property type="match status" value="1"/>
</dbReference>
<dbReference type="Proteomes" id="UP001597231">
    <property type="component" value="Unassembled WGS sequence"/>
</dbReference>
<dbReference type="InterPro" id="IPR002934">
    <property type="entry name" value="Polymerase_NTP_transf_dom"/>
</dbReference>
<dbReference type="InterPro" id="IPR043519">
    <property type="entry name" value="NT_sf"/>
</dbReference>
<dbReference type="EMBL" id="JBHTLT010000047">
    <property type="protein sequence ID" value="MFD1205520.1"/>
    <property type="molecule type" value="Genomic_DNA"/>
</dbReference>
<keyword evidence="3" id="KW-1185">Reference proteome</keyword>
<evidence type="ECO:0000313" key="3">
    <source>
        <dbReference type="Proteomes" id="UP001597231"/>
    </source>
</evidence>
<reference evidence="3" key="1">
    <citation type="journal article" date="2019" name="Int. J. Syst. Evol. Microbiol.">
        <title>The Global Catalogue of Microorganisms (GCM) 10K type strain sequencing project: providing services to taxonomists for standard genome sequencing and annotation.</title>
        <authorList>
            <consortium name="The Broad Institute Genomics Platform"/>
            <consortium name="The Broad Institute Genome Sequencing Center for Infectious Disease"/>
            <person name="Wu L."/>
            <person name="Ma J."/>
        </authorList>
    </citation>
    <scope>NUCLEOTIDE SEQUENCE [LARGE SCALE GENOMIC DNA]</scope>
    <source>
        <strain evidence="3">CCUG 53915</strain>
    </source>
</reference>
<dbReference type="CDD" id="cd05403">
    <property type="entry name" value="NT_KNTase_like"/>
    <property type="match status" value="1"/>
</dbReference>
<dbReference type="RefSeq" id="WP_381480772.1">
    <property type="nucleotide sequence ID" value="NZ_JBHTLT010000047.1"/>
</dbReference>
<dbReference type="Pfam" id="PF01909">
    <property type="entry name" value="NTP_transf_2"/>
    <property type="match status" value="1"/>
</dbReference>
<comment type="caution">
    <text evidence="2">The sequence shown here is derived from an EMBL/GenBank/DDBJ whole genome shotgun (WGS) entry which is preliminary data.</text>
</comment>
<name>A0ABW3TXR0_9BACL</name>
<feature type="domain" description="Polymerase nucleotidyl transferase" evidence="1">
    <location>
        <begin position="13"/>
        <end position="57"/>
    </location>
</feature>
<protein>
    <submittedName>
        <fullName evidence="2">Nucleotidyltransferase domain-containing protein</fullName>
    </submittedName>
</protein>
<sequence length="232" mass="26169">MKPIDAATQFINEFFPDCQAAVLAGSVVRGEETPTSDLDIVVIQDGLTSAYRESHVEYGWPIEVFVHTQSSYKDFFRSDAERARPSLARMMSEGIVIVDSGILHRIKGEADELLRKGPEEWTDSVLQTKRYMLSDLLDDFIGTSDEAEALFIANAIAEAAHEFVLRTNGKWIGASKWIVRALRQYDVYFADRFLAAFQEFYKHGEREAVIQIVDEVLEPFGGRLFAGYSIGK</sequence>
<accession>A0ABW3TXR0</accession>
<evidence type="ECO:0000313" key="2">
    <source>
        <dbReference type="EMBL" id="MFD1205520.1"/>
    </source>
</evidence>